<dbReference type="AlphaFoldDB" id="A0A239G2E8"/>
<protein>
    <submittedName>
        <fullName evidence="1">Uncharacterized protein</fullName>
    </submittedName>
</protein>
<keyword evidence="2" id="KW-1185">Reference proteome</keyword>
<proteinExistence type="predicted"/>
<evidence type="ECO:0000313" key="1">
    <source>
        <dbReference type="EMBL" id="SNS63339.1"/>
    </source>
</evidence>
<reference evidence="2" key="1">
    <citation type="submission" date="2017-06" db="EMBL/GenBank/DDBJ databases">
        <authorList>
            <person name="Varghese N."/>
            <person name="Submissions S."/>
        </authorList>
    </citation>
    <scope>NUCLEOTIDE SEQUENCE [LARGE SCALE GENOMIC DNA]</scope>
    <source>
        <strain evidence="2">JCM 23211</strain>
    </source>
</reference>
<sequence>MSAELDTSGLLALLALLFSGSAEAPETPVT</sequence>
<dbReference type="Proteomes" id="UP000198327">
    <property type="component" value="Unassembled WGS sequence"/>
</dbReference>
<gene>
    <name evidence="1" type="ORF">SAMN05421642_10432</name>
</gene>
<organism evidence="1 2">
    <name type="scientific">Rhodococcoides kyotonense</name>
    <dbReference type="NCBI Taxonomy" id="398843"/>
    <lineage>
        <taxon>Bacteria</taxon>
        <taxon>Bacillati</taxon>
        <taxon>Actinomycetota</taxon>
        <taxon>Actinomycetes</taxon>
        <taxon>Mycobacteriales</taxon>
        <taxon>Nocardiaceae</taxon>
        <taxon>Rhodococcoides</taxon>
    </lineage>
</organism>
<name>A0A239G2E8_9NOCA</name>
<accession>A0A239G2E8</accession>
<evidence type="ECO:0000313" key="2">
    <source>
        <dbReference type="Proteomes" id="UP000198327"/>
    </source>
</evidence>
<dbReference type="EMBL" id="FZOW01000004">
    <property type="protein sequence ID" value="SNS63339.1"/>
    <property type="molecule type" value="Genomic_DNA"/>
</dbReference>